<dbReference type="Pfam" id="PF01266">
    <property type="entry name" value="DAO"/>
    <property type="match status" value="1"/>
</dbReference>
<protein>
    <submittedName>
        <fullName evidence="3">Gamma-glutamylputrescine oxidoreductase</fullName>
        <ecNumber evidence="3">1.4.3.-</ecNumber>
    </submittedName>
</protein>
<name>A0A0N0XGC5_9NEIS</name>
<keyword evidence="4" id="KW-1185">Reference proteome</keyword>
<dbReference type="Gene3D" id="3.50.50.60">
    <property type="entry name" value="FAD/NAD(P)-binding domain"/>
    <property type="match status" value="1"/>
</dbReference>
<dbReference type="PATRIC" id="fig|857265.3.peg.3865"/>
<comment type="caution">
    <text evidence="3">The sequence shown here is derived from an EMBL/GenBank/DDBJ whole genome shotgun (WGS) entry which is preliminary data.</text>
</comment>
<gene>
    <name evidence="3" type="primary">puuB_2</name>
    <name evidence="3" type="ORF">WG78_18885</name>
</gene>
<accession>A0A0N0XGC5</accession>
<dbReference type="RefSeq" id="WP_053939366.1">
    <property type="nucleotide sequence ID" value="NZ_LAQT01000033.1"/>
</dbReference>
<evidence type="ECO:0000313" key="3">
    <source>
        <dbReference type="EMBL" id="KPC49951.1"/>
    </source>
</evidence>
<keyword evidence="1 3" id="KW-0560">Oxidoreductase</keyword>
<evidence type="ECO:0000313" key="4">
    <source>
        <dbReference type="Proteomes" id="UP000037939"/>
    </source>
</evidence>
<dbReference type="GO" id="GO:0005737">
    <property type="term" value="C:cytoplasm"/>
    <property type="evidence" value="ECO:0007669"/>
    <property type="project" value="TreeGrafter"/>
</dbReference>
<reference evidence="3 4" key="1">
    <citation type="submission" date="2015-07" db="EMBL/GenBank/DDBJ databases">
        <title>Draft genome sequence of the Amantichitinum ursilacus IGB-41, a new chitin-degrading bacterium.</title>
        <authorList>
            <person name="Kirstahler P."/>
            <person name="Guenther M."/>
            <person name="Grumaz C."/>
            <person name="Rupp S."/>
            <person name="Zibek S."/>
            <person name="Sohn K."/>
        </authorList>
    </citation>
    <scope>NUCLEOTIDE SEQUENCE [LARGE SCALE GENOMIC DNA]</scope>
    <source>
        <strain evidence="3 4">IGB-41</strain>
    </source>
</reference>
<dbReference type="InterPro" id="IPR017715">
    <property type="entry name" value="NH2-phosphonate_OxRdtase"/>
</dbReference>
<evidence type="ECO:0000256" key="1">
    <source>
        <dbReference type="ARBA" id="ARBA00023002"/>
    </source>
</evidence>
<dbReference type="Proteomes" id="UP000037939">
    <property type="component" value="Unassembled WGS sequence"/>
</dbReference>
<dbReference type="STRING" id="857265.WG78_18885"/>
<dbReference type="AlphaFoldDB" id="A0A0N0XGC5"/>
<dbReference type="PANTHER" id="PTHR13847:SF285">
    <property type="entry name" value="FAD DEPENDENT OXIDOREDUCTASE DOMAIN-CONTAINING PROTEIN"/>
    <property type="match status" value="1"/>
</dbReference>
<organism evidence="3 4">
    <name type="scientific">Amantichitinum ursilacus</name>
    <dbReference type="NCBI Taxonomy" id="857265"/>
    <lineage>
        <taxon>Bacteria</taxon>
        <taxon>Pseudomonadati</taxon>
        <taxon>Pseudomonadota</taxon>
        <taxon>Betaproteobacteria</taxon>
        <taxon>Neisseriales</taxon>
        <taxon>Chitinibacteraceae</taxon>
        <taxon>Amantichitinum</taxon>
    </lineage>
</organism>
<dbReference type="EMBL" id="LAQT01000033">
    <property type="protein sequence ID" value="KPC49951.1"/>
    <property type="molecule type" value="Genomic_DNA"/>
</dbReference>
<feature type="domain" description="FAD dependent oxidoreductase" evidence="2">
    <location>
        <begin position="44"/>
        <end position="408"/>
    </location>
</feature>
<dbReference type="InterPro" id="IPR036188">
    <property type="entry name" value="FAD/NAD-bd_sf"/>
</dbReference>
<dbReference type="EC" id="1.4.3.-" evidence="3"/>
<dbReference type="SUPFAM" id="SSF51905">
    <property type="entry name" value="FAD/NAD(P)-binding domain"/>
    <property type="match status" value="1"/>
</dbReference>
<dbReference type="GO" id="GO:0016491">
    <property type="term" value="F:oxidoreductase activity"/>
    <property type="evidence" value="ECO:0007669"/>
    <property type="project" value="UniProtKB-KW"/>
</dbReference>
<dbReference type="NCBIfam" id="TIGR03329">
    <property type="entry name" value="Phn_aa_oxid"/>
    <property type="match status" value="1"/>
</dbReference>
<dbReference type="InterPro" id="IPR006076">
    <property type="entry name" value="FAD-dep_OxRdtase"/>
</dbReference>
<proteinExistence type="predicted"/>
<dbReference type="PANTHER" id="PTHR13847">
    <property type="entry name" value="SARCOSINE DEHYDROGENASE-RELATED"/>
    <property type="match status" value="1"/>
</dbReference>
<evidence type="ECO:0000259" key="2">
    <source>
        <dbReference type="Pfam" id="PF01266"/>
    </source>
</evidence>
<dbReference type="Gene3D" id="3.30.9.10">
    <property type="entry name" value="D-Amino Acid Oxidase, subunit A, domain 2"/>
    <property type="match status" value="1"/>
</dbReference>
<sequence>MPSAPAELSVSYGQAEFRPFWFEQALARETLPPAAPLLGETTADVCIVGGGFTGLWTALQLKLAQPELDVVIIERDLCGAGASGRNGGCMLTWSTRLFTLQRLFGQREATRLVRASEQAVHDISGFCKAHGIEADVRVDGTLYTATNQAQVGSMDELMAGLTSSGCNSWQRWNAADIQGRAGSVRHLEGWYSPSAGTVQPGLLVRGLARVAREMGVRIYENTPMRALKPSAKPVIQTEQGRVVAGQVVLAINAWMATQFSQFARSIAVVSSDMIITEPRPGLLARTGLAHGTSVLDSRTFVYYYRSTPDGRIMLGKGGNTFAWGGKILPEFDQPSAYASQLQDALHDFFPAWRDVPLAASWNGPSDRSVTGLPFFGRLDDHPNIFYGLGYSGNGVAPSYMGGQILASLVLGLDNDWTRSGLVRGPRGKFPPEPIRYAGSLLVRDAIRRKEFAEDIGHAPSQLDCWLARLANAAGKSDKGGA</sequence>
<dbReference type="OrthoDB" id="8609550at2"/>